<gene>
    <name evidence="1" type="ORF">COX36_02030</name>
</gene>
<name>A0A2G9YWS8_9BACT</name>
<dbReference type="Proteomes" id="UP000230273">
    <property type="component" value="Unassembled WGS sequence"/>
</dbReference>
<reference evidence="1 2" key="1">
    <citation type="submission" date="2017-09" db="EMBL/GenBank/DDBJ databases">
        <title>Depth-based differentiation of microbial function through sediment-hosted aquifers and enrichment of novel symbionts in the deep terrestrial subsurface.</title>
        <authorList>
            <person name="Probst A.J."/>
            <person name="Ladd B."/>
            <person name="Jarett J.K."/>
            <person name="Geller-Mcgrath D.E."/>
            <person name="Sieber C.M."/>
            <person name="Emerson J.B."/>
            <person name="Anantharaman K."/>
            <person name="Thomas B.C."/>
            <person name="Malmstrom R."/>
            <person name="Stieglmeier M."/>
            <person name="Klingl A."/>
            <person name="Woyke T."/>
            <person name="Ryan C.M."/>
            <person name="Banfield J.F."/>
        </authorList>
    </citation>
    <scope>NUCLEOTIDE SEQUENCE [LARGE SCALE GENOMIC DNA]</scope>
    <source>
        <strain evidence="1">CG23_combo_of_CG06-09_8_20_14_all_38_19</strain>
    </source>
</reference>
<dbReference type="AlphaFoldDB" id="A0A2G9YWS8"/>
<proteinExistence type="predicted"/>
<comment type="caution">
    <text evidence="1">The sequence shown here is derived from an EMBL/GenBank/DDBJ whole genome shotgun (WGS) entry which is preliminary data.</text>
</comment>
<evidence type="ECO:0000313" key="1">
    <source>
        <dbReference type="EMBL" id="PIP23684.1"/>
    </source>
</evidence>
<dbReference type="EMBL" id="PCRP01000031">
    <property type="protein sequence ID" value="PIP23684.1"/>
    <property type="molecule type" value="Genomic_DNA"/>
</dbReference>
<evidence type="ECO:0000313" key="2">
    <source>
        <dbReference type="Proteomes" id="UP000230273"/>
    </source>
</evidence>
<sequence length="122" mass="14040">MKTVLIVAAGSWGALRPEDEHYKMWVNYCKDIFERKGAKVIVVGAVEDVERRVEEKQVNAVIFISRGMLRTAEELAGRLPEGVRIILFTSLREDMERRTERIEVFDKLTTVADSKTREELLS</sequence>
<protein>
    <submittedName>
        <fullName evidence="1">Uncharacterized protein</fullName>
    </submittedName>
</protein>
<accession>A0A2G9YWS8</accession>
<organism evidence="1 2">
    <name type="scientific">Candidatus Nealsonbacteria bacterium CG23_combo_of_CG06-09_8_20_14_all_38_19</name>
    <dbReference type="NCBI Taxonomy" id="1974721"/>
    <lineage>
        <taxon>Bacteria</taxon>
        <taxon>Candidatus Nealsoniibacteriota</taxon>
    </lineage>
</organism>